<dbReference type="PROSITE" id="PS51462">
    <property type="entry name" value="NUDIX"/>
    <property type="match status" value="1"/>
</dbReference>
<proteinExistence type="predicted"/>
<organism evidence="2 3">
    <name type="scientific">Lysinibacillus odysseyi 34hs-1 = NBRC 100172</name>
    <dbReference type="NCBI Taxonomy" id="1220589"/>
    <lineage>
        <taxon>Bacteria</taxon>
        <taxon>Bacillati</taxon>
        <taxon>Bacillota</taxon>
        <taxon>Bacilli</taxon>
        <taxon>Bacillales</taxon>
        <taxon>Bacillaceae</taxon>
        <taxon>Lysinibacillus</taxon>
    </lineage>
</organism>
<dbReference type="STRING" id="1220589.CD32_21210"/>
<dbReference type="EMBL" id="JPVP01000060">
    <property type="protein sequence ID" value="KGR81844.1"/>
    <property type="molecule type" value="Genomic_DNA"/>
</dbReference>
<dbReference type="CDD" id="cd04692">
    <property type="entry name" value="NUDIX_Hydrolase"/>
    <property type="match status" value="1"/>
</dbReference>
<dbReference type="PANTHER" id="PTHR10885:SF0">
    <property type="entry name" value="ISOPENTENYL-DIPHOSPHATE DELTA-ISOMERASE"/>
    <property type="match status" value="1"/>
</dbReference>
<comment type="caution">
    <text evidence="2">The sequence shown here is derived from an EMBL/GenBank/DDBJ whole genome shotgun (WGS) entry which is preliminary data.</text>
</comment>
<accession>A0A0A3IAW7</accession>
<feature type="domain" description="Nudix hydrolase" evidence="1">
    <location>
        <begin position="27"/>
        <end position="166"/>
    </location>
</feature>
<dbReference type="RefSeq" id="WP_036158821.1">
    <property type="nucleotide sequence ID" value="NZ_AVCX01000001.1"/>
</dbReference>
<protein>
    <recommendedName>
        <fullName evidence="1">Nudix hydrolase domain-containing protein</fullName>
    </recommendedName>
</protein>
<dbReference type="eggNOG" id="COG0494">
    <property type="taxonomic scope" value="Bacteria"/>
</dbReference>
<sequence length="208" mass="24585">MEKLKIFTEDYKQIGVALRDEAHHFGYWHEVFHCWVIEWIEEEWYIYLQLRSKRKKDYPRQFDITAAGHLLSHEGIEDGIRELQEELGLPTAFCDLHPLGMIPYKIENTSIKDYEFAHVFGYIGKGGFDQFTIQEEELDGIYRLPLEAFLQLVNGTVTAVEMEGYELVHTEKIYDRKGLTLTNMETLPVGYRISFVEKITKWLGEHRY</sequence>
<name>A0A0A3IAW7_9BACI</name>
<dbReference type="Proteomes" id="UP000030437">
    <property type="component" value="Unassembled WGS sequence"/>
</dbReference>
<dbReference type="SUPFAM" id="SSF55811">
    <property type="entry name" value="Nudix"/>
    <property type="match status" value="1"/>
</dbReference>
<dbReference type="InterPro" id="IPR015797">
    <property type="entry name" value="NUDIX_hydrolase-like_dom_sf"/>
</dbReference>
<dbReference type="GO" id="GO:0003824">
    <property type="term" value="F:catalytic activity"/>
    <property type="evidence" value="ECO:0007669"/>
    <property type="project" value="UniProtKB-ARBA"/>
</dbReference>
<dbReference type="AlphaFoldDB" id="A0A0A3IAW7"/>
<dbReference type="OrthoDB" id="9780586at2"/>
<evidence type="ECO:0000313" key="3">
    <source>
        <dbReference type="Proteomes" id="UP000030437"/>
    </source>
</evidence>
<evidence type="ECO:0000259" key="1">
    <source>
        <dbReference type="PROSITE" id="PS51462"/>
    </source>
</evidence>
<gene>
    <name evidence="2" type="ORF">CD32_21210</name>
</gene>
<dbReference type="PANTHER" id="PTHR10885">
    <property type="entry name" value="ISOPENTENYL-DIPHOSPHATE DELTA-ISOMERASE"/>
    <property type="match status" value="1"/>
</dbReference>
<keyword evidence="3" id="KW-1185">Reference proteome</keyword>
<dbReference type="InterPro" id="IPR000086">
    <property type="entry name" value="NUDIX_hydrolase_dom"/>
</dbReference>
<evidence type="ECO:0000313" key="2">
    <source>
        <dbReference type="EMBL" id="KGR81844.1"/>
    </source>
</evidence>
<reference evidence="2 3" key="1">
    <citation type="submission" date="2014-02" db="EMBL/GenBank/DDBJ databases">
        <title>Draft genome sequence of Lysinibacillus odysseyi NBRC 100172.</title>
        <authorList>
            <person name="Zhang F."/>
            <person name="Wang G."/>
            <person name="Zhang L."/>
        </authorList>
    </citation>
    <scope>NUCLEOTIDE SEQUENCE [LARGE SCALE GENOMIC DNA]</scope>
    <source>
        <strain evidence="2 3">NBRC 100172</strain>
    </source>
</reference>
<dbReference type="Gene3D" id="3.90.79.10">
    <property type="entry name" value="Nucleoside Triphosphate Pyrophosphohydrolase"/>
    <property type="match status" value="1"/>
</dbReference>